<proteinExistence type="predicted"/>
<reference evidence="1 2" key="1">
    <citation type="submission" date="2023-08" db="EMBL/GenBank/DDBJ databases">
        <title>Implementing the SeqCode for naming new Mesorhizobium species isolated from Vachellia karroo root nodules.</title>
        <authorList>
            <person name="Van Lill M."/>
        </authorList>
    </citation>
    <scope>NUCLEOTIDE SEQUENCE [LARGE SCALE GENOMIC DNA]</scope>
    <source>
        <strain evidence="1 2">VK4B</strain>
    </source>
</reference>
<comment type="caution">
    <text evidence="1">The sequence shown here is derived from an EMBL/GenBank/DDBJ whole genome shotgun (WGS) entry which is preliminary data.</text>
</comment>
<sequence length="480" mass="52537">MKPLISMREALADPDLFGTILPGDSWAAWRVLLVAMMGEPLTDDERIIFTALTQREHEPLQPIEEFWGVVGRRGGKTRAMSVLSAYLAALCDWSDVLVRGEIGKLIYAAYNQKQANIAFSYAKSIFELPLFAQSVESISADIIELKTSIELEVRAATWRGLRSVTSIGAIFDELAFFQSEEHSSNTDREILNAVRPSLATTSGPLIAISSPFGKMGEVYQTVQRDFGPKGDPLILVARGASRDFNPSLSERVVTRALERDAAAARAEYLGEFREDLAAFVDVAVVQACIAKGLAAILPNALRRPYWAFCDPAGGSGSDSMTLAIGHDGLSDQQLGKDLIVLDKLVEVKPPFRPEAVVAQFCEALKSYGCTIVYGDGYAADWVVDAFGRYGITYWRSPLNKSELFLNFLPLLNSRSIQLLDDQKMMAQLVGLQRRVTSGGREVIDHAPNGHDDLANAVAGCLAMIARARRQTVTKTTAIPM</sequence>
<dbReference type="InterPro" id="IPR027417">
    <property type="entry name" value="P-loop_NTPase"/>
</dbReference>
<dbReference type="Gene3D" id="3.30.420.240">
    <property type="match status" value="1"/>
</dbReference>
<dbReference type="Gene3D" id="3.40.50.300">
    <property type="entry name" value="P-loop containing nucleotide triphosphate hydrolases"/>
    <property type="match status" value="1"/>
</dbReference>
<protein>
    <recommendedName>
        <fullName evidence="3">Terminase</fullName>
    </recommendedName>
</protein>
<dbReference type="EMBL" id="JAVIIP010000004">
    <property type="protein sequence ID" value="MDX8537852.1"/>
    <property type="molecule type" value="Genomic_DNA"/>
</dbReference>
<organism evidence="1 2">
    <name type="scientific">Mesorhizobium abyssinicae</name>
    <dbReference type="NCBI Taxonomy" id="1209958"/>
    <lineage>
        <taxon>Bacteria</taxon>
        <taxon>Pseudomonadati</taxon>
        <taxon>Pseudomonadota</taxon>
        <taxon>Alphaproteobacteria</taxon>
        <taxon>Hyphomicrobiales</taxon>
        <taxon>Phyllobacteriaceae</taxon>
        <taxon>Mesorhizobium</taxon>
    </lineage>
</organism>
<dbReference type="Proteomes" id="UP001276564">
    <property type="component" value="Unassembled WGS sequence"/>
</dbReference>
<evidence type="ECO:0000313" key="2">
    <source>
        <dbReference type="Proteomes" id="UP001276564"/>
    </source>
</evidence>
<gene>
    <name evidence="1" type="ORF">RFM23_09480</name>
</gene>
<evidence type="ECO:0008006" key="3">
    <source>
        <dbReference type="Google" id="ProtNLM"/>
    </source>
</evidence>
<keyword evidence="2" id="KW-1185">Reference proteome</keyword>
<evidence type="ECO:0000313" key="1">
    <source>
        <dbReference type="EMBL" id="MDX8537852.1"/>
    </source>
</evidence>
<dbReference type="RefSeq" id="WP_320320174.1">
    <property type="nucleotide sequence ID" value="NZ_JAVIIP010000004.1"/>
</dbReference>
<accession>A0ABU5AKN1</accession>
<name>A0ABU5AKN1_9HYPH</name>